<evidence type="ECO:0000313" key="2">
    <source>
        <dbReference type="Proteomes" id="UP000746612"/>
    </source>
</evidence>
<accession>A0A9N8RMP3</accession>
<reference evidence="1" key="1">
    <citation type="submission" date="2021-03" db="EMBL/GenBank/DDBJ databases">
        <authorList>
            <person name="Alouane T."/>
            <person name="Langin T."/>
            <person name="Bonhomme L."/>
        </authorList>
    </citation>
    <scope>NUCLEOTIDE SEQUENCE</scope>
    <source>
        <strain evidence="1">MDC_Fg202</strain>
    </source>
</reference>
<dbReference type="EMBL" id="CAJPIJ010000176">
    <property type="protein sequence ID" value="CAG2003707.1"/>
    <property type="molecule type" value="Genomic_DNA"/>
</dbReference>
<name>A0A9N8RMP3_GIBZA</name>
<proteinExistence type="predicted"/>
<sequence length="375" mass="41535">MATAPIHLKSVTVALGYQYNNETRSLAKADPEHIPIGFTLHVTAKSALFEFVIPIKYKAINNLKSIVLRINPLSITSLTYSTKTDLPDAIKSIFPSAICLELRLRQPGVVLIPNSIEGTVEGQRRRSWIALASLYELSHVTSFSIYIADTCLSLDELQFISRAIARQDLEPFSGQDDDDSGMFGGIGAKAATLPAPLLPSYNELAATETKAPLYNEAVTFDPLDTHPRKRKRKPSQEAVADSDVVLTKLGKLEDMFNRRSEQDLCLIQELRAELAGVRGELAGVRGELAGVRGELAGVRGELVEKVRGELVEKVRDELADEVQRVLDENAELVAIREEMDDLGGRIKFIEQEDHELKKEIVKEVVDEIAERIQGH</sequence>
<dbReference type="Proteomes" id="UP000746612">
    <property type="component" value="Unassembled WGS sequence"/>
</dbReference>
<organism evidence="1 2">
    <name type="scientific">Gibberella zeae</name>
    <name type="common">Wheat head blight fungus</name>
    <name type="synonym">Fusarium graminearum</name>
    <dbReference type="NCBI Taxonomy" id="5518"/>
    <lineage>
        <taxon>Eukaryota</taxon>
        <taxon>Fungi</taxon>
        <taxon>Dikarya</taxon>
        <taxon>Ascomycota</taxon>
        <taxon>Pezizomycotina</taxon>
        <taxon>Sordariomycetes</taxon>
        <taxon>Hypocreomycetidae</taxon>
        <taxon>Hypocreales</taxon>
        <taxon>Nectriaceae</taxon>
        <taxon>Fusarium</taxon>
    </lineage>
</organism>
<evidence type="ECO:0000313" key="1">
    <source>
        <dbReference type="EMBL" id="CAG2003707.1"/>
    </source>
</evidence>
<comment type="caution">
    <text evidence="1">The sequence shown here is derived from an EMBL/GenBank/DDBJ whole genome shotgun (WGS) entry which is preliminary data.</text>
</comment>
<dbReference type="Gene3D" id="1.20.58.130">
    <property type="match status" value="1"/>
</dbReference>
<protein>
    <submittedName>
        <fullName evidence="1">Uncharacterized protein</fullName>
    </submittedName>
</protein>
<dbReference type="AlphaFoldDB" id="A0A9N8RMP3"/>
<gene>
    <name evidence="1" type="ORF">MDCFG202_LOCUS494681</name>
</gene>